<evidence type="ECO:0000313" key="3">
    <source>
        <dbReference type="Proteomes" id="UP001597260"/>
    </source>
</evidence>
<dbReference type="Proteomes" id="UP001597260">
    <property type="component" value="Unassembled WGS sequence"/>
</dbReference>
<gene>
    <name evidence="2" type="ORF">ACFQ4H_30010</name>
</gene>
<evidence type="ECO:0000256" key="1">
    <source>
        <dbReference type="SAM" id="Phobius"/>
    </source>
</evidence>
<dbReference type="InterPro" id="IPR011659">
    <property type="entry name" value="WD40"/>
</dbReference>
<feature type="transmembrane region" description="Helical" evidence="1">
    <location>
        <begin position="63"/>
        <end position="86"/>
    </location>
</feature>
<proteinExistence type="predicted"/>
<name>A0ABW3YRQ3_9ACTN</name>
<dbReference type="Pfam" id="PF07676">
    <property type="entry name" value="PD40"/>
    <property type="match status" value="1"/>
</dbReference>
<reference evidence="3" key="1">
    <citation type="journal article" date="2019" name="Int. J. Syst. Evol. Microbiol.">
        <title>The Global Catalogue of Microorganisms (GCM) 10K type strain sequencing project: providing services to taxonomists for standard genome sequencing and annotation.</title>
        <authorList>
            <consortium name="The Broad Institute Genomics Platform"/>
            <consortium name="The Broad Institute Genome Sequencing Center for Infectious Disease"/>
            <person name="Wu L."/>
            <person name="Ma J."/>
        </authorList>
    </citation>
    <scope>NUCLEOTIDE SEQUENCE [LARGE SCALE GENOMIC DNA]</scope>
    <source>
        <strain evidence="3">JCM 31037</strain>
    </source>
</reference>
<dbReference type="SUPFAM" id="SSF82171">
    <property type="entry name" value="DPP6 N-terminal domain-like"/>
    <property type="match status" value="1"/>
</dbReference>
<accession>A0ABW3YRQ3</accession>
<evidence type="ECO:0000313" key="2">
    <source>
        <dbReference type="EMBL" id="MFD1325328.1"/>
    </source>
</evidence>
<keyword evidence="1" id="KW-0812">Transmembrane</keyword>
<protein>
    <submittedName>
        <fullName evidence="2">TolB family protein</fullName>
    </submittedName>
</protein>
<keyword evidence="3" id="KW-1185">Reference proteome</keyword>
<dbReference type="EMBL" id="JBHTMP010000074">
    <property type="protein sequence ID" value="MFD1325328.1"/>
    <property type="molecule type" value="Genomic_DNA"/>
</dbReference>
<dbReference type="Gene3D" id="2.120.10.30">
    <property type="entry name" value="TolB, C-terminal domain"/>
    <property type="match status" value="1"/>
</dbReference>
<keyword evidence="1" id="KW-1133">Transmembrane helix</keyword>
<keyword evidence="1" id="KW-0472">Membrane</keyword>
<organism evidence="2 3">
    <name type="scientific">Micromonospora sonneratiae</name>
    <dbReference type="NCBI Taxonomy" id="1184706"/>
    <lineage>
        <taxon>Bacteria</taxon>
        <taxon>Bacillati</taxon>
        <taxon>Actinomycetota</taxon>
        <taxon>Actinomycetes</taxon>
        <taxon>Micromonosporales</taxon>
        <taxon>Micromonosporaceae</taxon>
        <taxon>Micromonospora</taxon>
    </lineage>
</organism>
<sequence>MRRLADRVVRSDVELSDLGLAVTRRIAALSGVIAMLDTGPCSQQFAEPANAMEARKKMRSPRFVLTMFMVTALVLTTAMPVSAAALETYLVSTSSSGVQADLDSGGTAISPNGRYVAFSSRATNLIPGMIVDKQSVYFRDLRTGVVSLISVSSDGIPGNGMSVGPYVSTNGRYVFFSSTSTNLAPGPSVWSAALVRDRWTGTTSRIAISSTGVHADQSSQPRGISPDGRYVVFETEATNLEPGGTNGEMQVYVRDMTTRSTTLVSVSSSGAQGNGESLGWGISANGRYVLFSSEATNLVPGDTNGESDVFLRDLWSGTTTRVSVSDAGTEANGYSYGVRLSADGRYALFNSVASNLVAGDTNYEGDAFVRDLWTGTTSRVSVSGTGAQGNGQSSADDISENGRYVVFASWAANLVPGDTNNQWDIFLRDRLTGSTTRVSVASDGTQSNGLSNSSEVANDGSVTFISFATNLVPGDTNDRGDVFVRTRHPMKRLARS</sequence>
<comment type="caution">
    <text evidence="2">The sequence shown here is derived from an EMBL/GenBank/DDBJ whole genome shotgun (WGS) entry which is preliminary data.</text>
</comment>
<dbReference type="RefSeq" id="WP_377577481.1">
    <property type="nucleotide sequence ID" value="NZ_JBHTMP010000074.1"/>
</dbReference>
<dbReference type="InterPro" id="IPR011042">
    <property type="entry name" value="6-blade_b-propeller_TolB-like"/>
</dbReference>